<feature type="transmembrane region" description="Helical" evidence="9">
    <location>
        <begin position="310"/>
        <end position="330"/>
    </location>
</feature>
<gene>
    <name evidence="11" type="ORF">B0I36DRAFT_105010</name>
</gene>
<dbReference type="GO" id="GO:0016020">
    <property type="term" value="C:membrane"/>
    <property type="evidence" value="ECO:0007669"/>
    <property type="project" value="UniProtKB-SubCell"/>
</dbReference>
<comment type="similarity">
    <text evidence="2 7">Belongs to the major facilitator superfamily. Sugar transporter (TC 2.A.1.1) family.</text>
</comment>
<evidence type="ECO:0000256" key="4">
    <source>
        <dbReference type="ARBA" id="ARBA00022692"/>
    </source>
</evidence>
<dbReference type="Gene3D" id="1.20.1250.20">
    <property type="entry name" value="MFS general substrate transporter like domains"/>
    <property type="match status" value="1"/>
</dbReference>
<keyword evidence="5 9" id="KW-1133">Transmembrane helix</keyword>
<dbReference type="InterPro" id="IPR020846">
    <property type="entry name" value="MFS_dom"/>
</dbReference>
<dbReference type="AlphaFoldDB" id="A0A9P9BPG0"/>
<feature type="region of interest" description="Disordered" evidence="8">
    <location>
        <begin position="513"/>
        <end position="558"/>
    </location>
</feature>
<dbReference type="PRINTS" id="PR00171">
    <property type="entry name" value="SUGRTRNSPORT"/>
</dbReference>
<reference evidence="11" key="1">
    <citation type="journal article" date="2021" name="Nat. Commun.">
        <title>Genetic determinants of endophytism in the Arabidopsis root mycobiome.</title>
        <authorList>
            <person name="Mesny F."/>
            <person name="Miyauchi S."/>
            <person name="Thiergart T."/>
            <person name="Pickel B."/>
            <person name="Atanasova L."/>
            <person name="Karlsson M."/>
            <person name="Huettel B."/>
            <person name="Barry K.W."/>
            <person name="Haridas S."/>
            <person name="Chen C."/>
            <person name="Bauer D."/>
            <person name="Andreopoulos W."/>
            <person name="Pangilinan J."/>
            <person name="LaButti K."/>
            <person name="Riley R."/>
            <person name="Lipzen A."/>
            <person name="Clum A."/>
            <person name="Drula E."/>
            <person name="Henrissat B."/>
            <person name="Kohler A."/>
            <person name="Grigoriev I.V."/>
            <person name="Martin F.M."/>
            <person name="Hacquard S."/>
        </authorList>
    </citation>
    <scope>NUCLEOTIDE SEQUENCE</scope>
    <source>
        <strain evidence="11">MPI-CAGE-CH-0230</strain>
    </source>
</reference>
<feature type="transmembrane region" description="Helical" evidence="9">
    <location>
        <begin position="12"/>
        <end position="28"/>
    </location>
</feature>
<evidence type="ECO:0000256" key="2">
    <source>
        <dbReference type="ARBA" id="ARBA00010992"/>
    </source>
</evidence>
<comment type="subcellular location">
    <subcellularLocation>
        <location evidence="1">Membrane</location>
        <topology evidence="1">Multi-pass membrane protein</topology>
    </subcellularLocation>
</comment>
<evidence type="ECO:0000256" key="8">
    <source>
        <dbReference type="SAM" id="MobiDB-lite"/>
    </source>
</evidence>
<evidence type="ECO:0000256" key="1">
    <source>
        <dbReference type="ARBA" id="ARBA00004141"/>
    </source>
</evidence>
<dbReference type="RefSeq" id="XP_046013931.1">
    <property type="nucleotide sequence ID" value="XM_046147773.1"/>
</dbReference>
<feature type="transmembrane region" description="Helical" evidence="9">
    <location>
        <begin position="187"/>
        <end position="209"/>
    </location>
</feature>
<dbReference type="PANTHER" id="PTHR48022">
    <property type="entry name" value="PLASTIDIC GLUCOSE TRANSPORTER 4"/>
    <property type="match status" value="1"/>
</dbReference>
<keyword evidence="4 9" id="KW-0812">Transmembrane</keyword>
<dbReference type="PROSITE" id="PS00216">
    <property type="entry name" value="SUGAR_TRANSPORT_1"/>
    <property type="match status" value="1"/>
</dbReference>
<evidence type="ECO:0000256" key="9">
    <source>
        <dbReference type="SAM" id="Phobius"/>
    </source>
</evidence>
<evidence type="ECO:0000256" key="7">
    <source>
        <dbReference type="RuleBase" id="RU003346"/>
    </source>
</evidence>
<feature type="transmembrane region" description="Helical" evidence="9">
    <location>
        <begin position="342"/>
        <end position="360"/>
    </location>
</feature>
<organism evidence="11 12">
    <name type="scientific">Microdochium trichocladiopsis</name>
    <dbReference type="NCBI Taxonomy" id="1682393"/>
    <lineage>
        <taxon>Eukaryota</taxon>
        <taxon>Fungi</taxon>
        <taxon>Dikarya</taxon>
        <taxon>Ascomycota</taxon>
        <taxon>Pezizomycotina</taxon>
        <taxon>Sordariomycetes</taxon>
        <taxon>Xylariomycetidae</taxon>
        <taxon>Xylariales</taxon>
        <taxon>Microdochiaceae</taxon>
        <taxon>Microdochium</taxon>
    </lineage>
</organism>
<feature type="transmembrane region" description="Helical" evidence="9">
    <location>
        <begin position="372"/>
        <end position="395"/>
    </location>
</feature>
<feature type="compositionally biased region" description="Basic and acidic residues" evidence="8">
    <location>
        <begin position="537"/>
        <end position="547"/>
    </location>
</feature>
<feature type="transmembrane region" description="Helical" evidence="9">
    <location>
        <begin position="157"/>
        <end position="175"/>
    </location>
</feature>
<dbReference type="InterPro" id="IPR050360">
    <property type="entry name" value="MFS_Sugar_Transporters"/>
</dbReference>
<dbReference type="FunFam" id="1.20.1250.20:FF:000061">
    <property type="entry name" value="MFS sugar transporter"/>
    <property type="match status" value="1"/>
</dbReference>
<name>A0A9P9BPG0_9PEZI</name>
<dbReference type="EMBL" id="JAGTJQ010000004">
    <property type="protein sequence ID" value="KAH7033099.1"/>
    <property type="molecule type" value="Genomic_DNA"/>
</dbReference>
<dbReference type="OrthoDB" id="6612291at2759"/>
<protein>
    <submittedName>
        <fullName evidence="11">General substrate transporter</fullName>
    </submittedName>
</protein>
<dbReference type="SUPFAM" id="SSF103473">
    <property type="entry name" value="MFS general substrate transporter"/>
    <property type="match status" value="1"/>
</dbReference>
<keyword evidence="3 7" id="KW-0813">Transport</keyword>
<dbReference type="InterPro" id="IPR005829">
    <property type="entry name" value="Sugar_transporter_CS"/>
</dbReference>
<dbReference type="GO" id="GO:0005351">
    <property type="term" value="F:carbohydrate:proton symporter activity"/>
    <property type="evidence" value="ECO:0007669"/>
    <property type="project" value="TreeGrafter"/>
</dbReference>
<feature type="transmembrane region" description="Helical" evidence="9">
    <location>
        <begin position="415"/>
        <end position="433"/>
    </location>
</feature>
<dbReference type="GeneID" id="70177319"/>
<keyword evidence="6 9" id="KW-0472">Membrane</keyword>
<keyword evidence="12" id="KW-1185">Reference proteome</keyword>
<dbReference type="Pfam" id="PF00083">
    <property type="entry name" value="Sugar_tr"/>
    <property type="match status" value="1"/>
</dbReference>
<feature type="domain" description="Major facilitator superfamily (MFS) profile" evidence="10">
    <location>
        <begin position="15"/>
        <end position="461"/>
    </location>
</feature>
<evidence type="ECO:0000259" key="10">
    <source>
        <dbReference type="PROSITE" id="PS50850"/>
    </source>
</evidence>
<evidence type="ECO:0000313" key="12">
    <source>
        <dbReference type="Proteomes" id="UP000756346"/>
    </source>
</evidence>
<proteinExistence type="inferred from homology"/>
<evidence type="ECO:0000256" key="6">
    <source>
        <dbReference type="ARBA" id="ARBA00023136"/>
    </source>
</evidence>
<dbReference type="NCBIfam" id="TIGR00879">
    <property type="entry name" value="SP"/>
    <property type="match status" value="1"/>
</dbReference>
<evidence type="ECO:0000313" key="11">
    <source>
        <dbReference type="EMBL" id="KAH7033099.1"/>
    </source>
</evidence>
<dbReference type="InterPro" id="IPR036259">
    <property type="entry name" value="MFS_trans_sf"/>
</dbReference>
<dbReference type="PANTHER" id="PTHR48022:SF68">
    <property type="entry name" value="MAJOR FACILITATOR SUPERFAMILY (MFS) PROFILE DOMAIN-CONTAINING PROTEIN-RELATED"/>
    <property type="match status" value="1"/>
</dbReference>
<dbReference type="InterPro" id="IPR003663">
    <property type="entry name" value="Sugar/inositol_transpt"/>
</dbReference>
<accession>A0A9P9BPG0</accession>
<dbReference type="Proteomes" id="UP000756346">
    <property type="component" value="Unassembled WGS sequence"/>
</dbReference>
<evidence type="ECO:0000256" key="3">
    <source>
        <dbReference type="ARBA" id="ARBA00022448"/>
    </source>
</evidence>
<dbReference type="PROSITE" id="PS50850">
    <property type="entry name" value="MFS"/>
    <property type="match status" value="1"/>
</dbReference>
<sequence length="558" mass="61745">MPYFGLRGTKLNYAVSIIAGIDFLLFGFDQGVTGGILTMEQFLTVFPQVWPEHPSITDPAESSYRSTVQGITVASYNLGCFLGACITIFIGNPLGRRRMIMLGTSIMVVGAIIQASATTMEQLIIGRIITGLGNGGNTSTVPTWQSETSHAHNRGKLVMIEGALITCGVMISYWVDLGFSFVQSSAAWRTPLAFQLIFCIPILATIWNLPESPRWLVLKQRDDEAKEVLSLLNDVDISDKIVQDEYIAIRETVAEMAKGRFSDLFSNDMDRNFHRSMLAYWSQVFQQISGINLITYYAPVIYRNLGISPFLSLLLGALNGTEYFLASWPAVFLVERVGRRKLMLFGSIGQAATMAILAGVNSKPENAACQIAAIVFLFVFNTFFAIGWLGMSWLYPTEVLTTRIRAPANALSTSANWIFNFLIVMVTPVSFASIGYQTYTVFAVINAAIVPCIYLFYPETAGRSLEEMDAIFHKTQGKKGYFDVVRIAREEPRRYGKHGELLIAYEETEEHKKHLSHGGGDVGAEHRENIGGAGHHGRNDSPSEHSSDGVVRSHHSQV</sequence>
<dbReference type="InterPro" id="IPR005828">
    <property type="entry name" value="MFS_sugar_transport-like"/>
</dbReference>
<comment type="caution">
    <text evidence="11">The sequence shown here is derived from an EMBL/GenBank/DDBJ whole genome shotgun (WGS) entry which is preliminary data.</text>
</comment>
<feature type="transmembrane region" description="Helical" evidence="9">
    <location>
        <begin position="439"/>
        <end position="457"/>
    </location>
</feature>
<evidence type="ECO:0000256" key="5">
    <source>
        <dbReference type="ARBA" id="ARBA00022989"/>
    </source>
</evidence>
<feature type="transmembrane region" description="Helical" evidence="9">
    <location>
        <begin position="73"/>
        <end position="91"/>
    </location>
</feature>